<dbReference type="EMBL" id="CABITT030000004">
    <property type="protein sequence ID" value="VVB01903.1"/>
    <property type="molecule type" value="Genomic_DNA"/>
</dbReference>
<accession>A0A565BM12</accession>
<proteinExistence type="predicted"/>
<reference evidence="1" key="1">
    <citation type="submission" date="2019-07" db="EMBL/GenBank/DDBJ databases">
        <authorList>
            <person name="Dittberner H."/>
        </authorList>
    </citation>
    <scope>NUCLEOTIDE SEQUENCE [LARGE SCALE GENOMIC DNA]</scope>
</reference>
<evidence type="ECO:0000313" key="2">
    <source>
        <dbReference type="Proteomes" id="UP000489600"/>
    </source>
</evidence>
<name>A0A565BM12_9BRAS</name>
<evidence type="ECO:0000313" key="1">
    <source>
        <dbReference type="EMBL" id="VVB01903.1"/>
    </source>
</evidence>
<protein>
    <submittedName>
        <fullName evidence="1">Uncharacterized protein</fullName>
    </submittedName>
</protein>
<sequence length="100" mass="11130">MTEKPDCNGVDRVMSEGSNMEIEHEMVNHVAFITTTVDCKIQEELDSDEIGEPKSSEDYQGLFNLWTQLSNAKIKLAQEKRNSHLSQGETGIVCSSTHAS</sequence>
<dbReference type="AlphaFoldDB" id="A0A565BM12"/>
<gene>
    <name evidence="1" type="ORF">ANE_LOCUS12347</name>
</gene>
<keyword evidence="2" id="KW-1185">Reference proteome</keyword>
<dbReference type="Proteomes" id="UP000489600">
    <property type="component" value="Unassembled WGS sequence"/>
</dbReference>
<organism evidence="1 2">
    <name type="scientific">Arabis nemorensis</name>
    <dbReference type="NCBI Taxonomy" id="586526"/>
    <lineage>
        <taxon>Eukaryota</taxon>
        <taxon>Viridiplantae</taxon>
        <taxon>Streptophyta</taxon>
        <taxon>Embryophyta</taxon>
        <taxon>Tracheophyta</taxon>
        <taxon>Spermatophyta</taxon>
        <taxon>Magnoliopsida</taxon>
        <taxon>eudicotyledons</taxon>
        <taxon>Gunneridae</taxon>
        <taxon>Pentapetalae</taxon>
        <taxon>rosids</taxon>
        <taxon>malvids</taxon>
        <taxon>Brassicales</taxon>
        <taxon>Brassicaceae</taxon>
        <taxon>Arabideae</taxon>
        <taxon>Arabis</taxon>
    </lineage>
</organism>
<comment type="caution">
    <text evidence="1">The sequence shown here is derived from an EMBL/GenBank/DDBJ whole genome shotgun (WGS) entry which is preliminary data.</text>
</comment>